<protein>
    <submittedName>
        <fullName evidence="1">ATP-dependent DNA helicase</fullName>
    </submittedName>
</protein>
<dbReference type="Proteomes" id="UP000887116">
    <property type="component" value="Unassembled WGS sequence"/>
</dbReference>
<evidence type="ECO:0000313" key="1">
    <source>
        <dbReference type="EMBL" id="GFR07675.1"/>
    </source>
</evidence>
<keyword evidence="1" id="KW-0347">Helicase</keyword>
<keyword evidence="1" id="KW-0378">Hydrolase</keyword>
<dbReference type="GO" id="GO:0004386">
    <property type="term" value="F:helicase activity"/>
    <property type="evidence" value="ECO:0007669"/>
    <property type="project" value="UniProtKB-KW"/>
</dbReference>
<gene>
    <name evidence="1" type="primary">AVEN_42227_1</name>
    <name evidence="1" type="ORF">TNCT_194281</name>
</gene>
<dbReference type="AlphaFoldDB" id="A0A8X6LF99"/>
<organism evidence="1 2">
    <name type="scientific">Trichonephila clavata</name>
    <name type="common">Joro spider</name>
    <name type="synonym">Nephila clavata</name>
    <dbReference type="NCBI Taxonomy" id="2740835"/>
    <lineage>
        <taxon>Eukaryota</taxon>
        <taxon>Metazoa</taxon>
        <taxon>Ecdysozoa</taxon>
        <taxon>Arthropoda</taxon>
        <taxon>Chelicerata</taxon>
        <taxon>Arachnida</taxon>
        <taxon>Araneae</taxon>
        <taxon>Araneomorphae</taxon>
        <taxon>Entelegynae</taxon>
        <taxon>Araneoidea</taxon>
        <taxon>Nephilidae</taxon>
        <taxon>Trichonephila</taxon>
    </lineage>
</organism>
<comment type="caution">
    <text evidence="1">The sequence shown here is derived from an EMBL/GenBank/DDBJ whole genome shotgun (WGS) entry which is preliminary data.</text>
</comment>
<name>A0A8X6LF99_TRICU</name>
<proteinExistence type="predicted"/>
<keyword evidence="1" id="KW-0067">ATP-binding</keyword>
<reference evidence="1" key="1">
    <citation type="submission" date="2020-07" db="EMBL/GenBank/DDBJ databases">
        <title>Multicomponent nature underlies the extraordinary mechanical properties of spider dragline silk.</title>
        <authorList>
            <person name="Kono N."/>
            <person name="Nakamura H."/>
            <person name="Mori M."/>
            <person name="Yoshida Y."/>
            <person name="Ohtoshi R."/>
            <person name="Malay A.D."/>
            <person name="Moran D.A.P."/>
            <person name="Tomita M."/>
            <person name="Numata K."/>
            <person name="Arakawa K."/>
        </authorList>
    </citation>
    <scope>NUCLEOTIDE SEQUENCE</scope>
</reference>
<dbReference type="EMBL" id="BMAO01036042">
    <property type="protein sequence ID" value="GFR07675.1"/>
    <property type="molecule type" value="Genomic_DNA"/>
</dbReference>
<sequence>MLPREVMQPCLLLQMKCRTGLVRLPLINKDDTLVAVWRLLNFPIHQRYPTVVHLSVHLEGDQRVHYEPGQPPAHLTDPPPKTTLTSFFDLCKTYPLAKTLLYSEVLDIFAGMPVKRSGKSEKRCTFHRLPGICALGRVYTVHPNNREALHTHLLLHHVRGPISFEALKTVIVRDEDGDILEIKSCSTYTEACQILGLLEDDSHWVQGKGRGSCVSVTSTIP</sequence>
<accession>A0A8X6LF99</accession>
<keyword evidence="1" id="KW-0547">Nucleotide-binding</keyword>
<keyword evidence="2" id="KW-1185">Reference proteome</keyword>
<evidence type="ECO:0000313" key="2">
    <source>
        <dbReference type="Proteomes" id="UP000887116"/>
    </source>
</evidence>